<name>A0A135L552_9BACI</name>
<sequence>MENKEKLAVDLFIKYSSRDLAVFKQAVAKAKMIMIRDIHLDERFKPQKYARYFLTFRILKLPEQKPLPQFNIFQQRIERVQNAALSLELLEIQLQNLGQIQEELFCYLEIGGLYVLEEDPADQKPWYSLE</sequence>
<proteinExistence type="predicted"/>
<evidence type="ECO:0000313" key="2">
    <source>
        <dbReference type="Proteomes" id="UP000070352"/>
    </source>
</evidence>
<evidence type="ECO:0000313" key="1">
    <source>
        <dbReference type="EMBL" id="KXG44142.1"/>
    </source>
</evidence>
<dbReference type="Proteomes" id="UP000070352">
    <property type="component" value="Unassembled WGS sequence"/>
</dbReference>
<organism evidence="1 2">
    <name type="scientific">Tepidibacillus decaturensis</name>
    <dbReference type="NCBI Taxonomy" id="1413211"/>
    <lineage>
        <taxon>Bacteria</taxon>
        <taxon>Bacillati</taxon>
        <taxon>Bacillota</taxon>
        <taxon>Bacilli</taxon>
        <taxon>Bacillales</taxon>
        <taxon>Bacillaceae</taxon>
        <taxon>Tepidibacillus</taxon>
    </lineage>
</organism>
<dbReference type="STRING" id="1413211.U473_09105"/>
<dbReference type="OrthoDB" id="9843104at2"/>
<dbReference type="RefSeq" id="WP_068725501.1">
    <property type="nucleotide sequence ID" value="NZ_LSKU01000001.1"/>
</dbReference>
<gene>
    <name evidence="1" type="ORF">U473_09105</name>
</gene>
<accession>A0A135L552</accession>
<dbReference type="AlphaFoldDB" id="A0A135L552"/>
<keyword evidence="2" id="KW-1185">Reference proteome</keyword>
<reference evidence="1 2" key="1">
    <citation type="submission" date="2016-02" db="EMBL/GenBank/DDBJ databases">
        <title>Draft Genome for Tepidibacillus decaturensis nov. sp. Strain Z9, an Anaerobic, Moderately Thermophilic and Heterotrophic Bacterium from Deep Subsurface of the Illinois Basin, USA.</title>
        <authorList>
            <person name="Dong Y."/>
            <person name="Chang J.Y."/>
            <person name="Sanford R."/>
            <person name="Fouke B.W."/>
        </authorList>
    </citation>
    <scope>NUCLEOTIDE SEQUENCE [LARGE SCALE GENOMIC DNA]</scope>
    <source>
        <strain evidence="1 2">Z9</strain>
    </source>
</reference>
<dbReference type="EMBL" id="LSKU01000001">
    <property type="protein sequence ID" value="KXG44142.1"/>
    <property type="molecule type" value="Genomic_DNA"/>
</dbReference>
<comment type="caution">
    <text evidence="1">The sequence shown here is derived from an EMBL/GenBank/DDBJ whole genome shotgun (WGS) entry which is preliminary data.</text>
</comment>
<protein>
    <submittedName>
        <fullName evidence="1">Uncharacterized protein</fullName>
    </submittedName>
</protein>